<feature type="compositionally biased region" description="Basic and acidic residues" evidence="1">
    <location>
        <begin position="10"/>
        <end position="19"/>
    </location>
</feature>
<comment type="caution">
    <text evidence="2">The sequence shown here is derived from an EMBL/GenBank/DDBJ whole genome shotgun (WGS) entry which is preliminary data.</text>
</comment>
<organism evidence="2 3">
    <name type="scientific">Corynebacterium tuscaniense</name>
    <dbReference type="NCBI Taxonomy" id="302449"/>
    <lineage>
        <taxon>Bacteria</taxon>
        <taxon>Bacillati</taxon>
        <taxon>Actinomycetota</taxon>
        <taxon>Actinomycetes</taxon>
        <taxon>Mycobacteriales</taxon>
        <taxon>Corynebacteriaceae</taxon>
        <taxon>Corynebacterium</taxon>
    </lineage>
</organism>
<accession>A0A2N6T7A1</accession>
<feature type="region of interest" description="Disordered" evidence="1">
    <location>
        <begin position="1"/>
        <end position="24"/>
    </location>
</feature>
<dbReference type="RefSeq" id="WP_146014928.1">
    <property type="nucleotide sequence ID" value="NZ_JBHRZL010000016.1"/>
</dbReference>
<dbReference type="AlphaFoldDB" id="A0A2N6T7A1"/>
<dbReference type="Proteomes" id="UP000235836">
    <property type="component" value="Unassembled WGS sequence"/>
</dbReference>
<evidence type="ECO:0000313" key="3">
    <source>
        <dbReference type="Proteomes" id="UP000235836"/>
    </source>
</evidence>
<reference evidence="2 3" key="1">
    <citation type="submission" date="2017-09" db="EMBL/GenBank/DDBJ databases">
        <title>Bacterial strain isolated from the female urinary microbiota.</title>
        <authorList>
            <person name="Thomas-White K."/>
            <person name="Kumar N."/>
            <person name="Forster S."/>
            <person name="Putonti C."/>
            <person name="Lawley T."/>
            <person name="Wolfe A.J."/>
        </authorList>
    </citation>
    <scope>NUCLEOTIDE SEQUENCE [LARGE SCALE GENOMIC DNA]</scope>
    <source>
        <strain evidence="2 3">UMB0792</strain>
    </source>
</reference>
<sequence>MQPHNTPVPKPRDPRKPEITPDELSTRFEAVLSRPMDDLAAELVEYEAAYEVLAEALQDRA</sequence>
<dbReference type="EMBL" id="PNHG01000002">
    <property type="protein sequence ID" value="PMC65206.1"/>
    <property type="molecule type" value="Genomic_DNA"/>
</dbReference>
<evidence type="ECO:0000256" key="1">
    <source>
        <dbReference type="SAM" id="MobiDB-lite"/>
    </source>
</evidence>
<keyword evidence="3" id="KW-1185">Reference proteome</keyword>
<gene>
    <name evidence="2" type="ORF">CJ203_01970</name>
</gene>
<evidence type="ECO:0000313" key="2">
    <source>
        <dbReference type="EMBL" id="PMC65206.1"/>
    </source>
</evidence>
<protein>
    <submittedName>
        <fullName evidence="2">Uncharacterized protein</fullName>
    </submittedName>
</protein>
<name>A0A2N6T7A1_9CORY</name>
<proteinExistence type="predicted"/>